<evidence type="ECO:0008006" key="4">
    <source>
        <dbReference type="Google" id="ProtNLM"/>
    </source>
</evidence>
<dbReference type="Proteomes" id="UP000241421">
    <property type="component" value="Unassembled WGS sequence"/>
</dbReference>
<evidence type="ECO:0000313" key="3">
    <source>
        <dbReference type="Proteomes" id="UP000241421"/>
    </source>
</evidence>
<dbReference type="EMBL" id="PXWF02000305">
    <property type="protein sequence ID" value="PWF41911.1"/>
    <property type="molecule type" value="Genomic_DNA"/>
</dbReference>
<protein>
    <recommendedName>
        <fullName evidence="4">Cell envelope biogenesis protein TolA</fullName>
    </recommendedName>
</protein>
<organism evidence="2 3">
    <name type="scientific">Massilia glaciei</name>
    <dbReference type="NCBI Taxonomy" id="1524097"/>
    <lineage>
        <taxon>Bacteria</taxon>
        <taxon>Pseudomonadati</taxon>
        <taxon>Pseudomonadota</taxon>
        <taxon>Betaproteobacteria</taxon>
        <taxon>Burkholderiales</taxon>
        <taxon>Oxalobacteraceae</taxon>
        <taxon>Telluria group</taxon>
        <taxon>Massilia</taxon>
    </lineage>
</organism>
<keyword evidence="3" id="KW-1185">Reference proteome</keyword>
<keyword evidence="1" id="KW-0732">Signal</keyword>
<dbReference type="AlphaFoldDB" id="A0A2U2HEE3"/>
<dbReference type="RefSeq" id="WP_106759816.1">
    <property type="nucleotide sequence ID" value="NZ_PXWF02000305.1"/>
</dbReference>
<evidence type="ECO:0000256" key="1">
    <source>
        <dbReference type="SAM" id="SignalP"/>
    </source>
</evidence>
<accession>A0A2U2HEE3</accession>
<proteinExistence type="predicted"/>
<comment type="caution">
    <text evidence="2">The sequence shown here is derived from an EMBL/GenBank/DDBJ whole genome shotgun (WGS) entry which is preliminary data.</text>
</comment>
<feature type="signal peptide" evidence="1">
    <location>
        <begin position="1"/>
        <end position="22"/>
    </location>
</feature>
<evidence type="ECO:0000313" key="2">
    <source>
        <dbReference type="EMBL" id="PWF41911.1"/>
    </source>
</evidence>
<feature type="chain" id="PRO_5015755887" description="Cell envelope biogenesis protein TolA" evidence="1">
    <location>
        <begin position="23"/>
        <end position="182"/>
    </location>
</feature>
<reference evidence="2 3" key="1">
    <citation type="submission" date="2018-04" db="EMBL/GenBank/DDBJ databases">
        <title>Massilia violaceinigra sp. nov., a novel purple-pigmented bacterium isolated from Tianshan glacier, Xinjiang, China.</title>
        <authorList>
            <person name="Wang H."/>
        </authorList>
    </citation>
    <scope>NUCLEOTIDE SEQUENCE [LARGE SCALE GENOMIC DNA]</scope>
    <source>
        <strain evidence="2 3">B448-2</strain>
    </source>
</reference>
<name>A0A2U2HEE3_9BURK</name>
<dbReference type="OrthoDB" id="5769605at2"/>
<gene>
    <name evidence="2" type="ORF">C7C56_023675</name>
</gene>
<sequence length="182" mass="19154">MKILIAILFGAAGVLGASQSLAAATPAAKAAYHQARDAAAAEYALARARCKSLAGNPNAVCEAEAKAQRVRADEEATAFYKNTLKAYTTSRLRIASATFELDKVKCAALAGNERDVCVKQAKATLIAAHADAKADKKAIEARANARDDKRDADYAVAKERCDAFSGVQKDNCVSAAKAQFSQ</sequence>